<dbReference type="Proteomes" id="UP001055114">
    <property type="component" value="Unassembled WGS sequence"/>
</dbReference>
<feature type="transmembrane region" description="Helical" evidence="1">
    <location>
        <begin position="57"/>
        <end position="78"/>
    </location>
</feature>
<reference evidence="2" key="1">
    <citation type="submission" date="2022-01" db="EMBL/GenBank/DDBJ databases">
        <title>Novel bile acid biosynthetic pathways are enriched in the microbiome of centenarians.</title>
        <authorList>
            <person name="Sato Y."/>
            <person name="Atarashi K."/>
            <person name="Plichta R.D."/>
            <person name="Arai Y."/>
            <person name="Sasajima S."/>
            <person name="Kearney M.S."/>
            <person name="Suda W."/>
            <person name="Takeshita K."/>
            <person name="Sasaki T."/>
            <person name="Okamoto S."/>
            <person name="Skelly N.A."/>
            <person name="Okamura Y."/>
            <person name="Vlamakis H."/>
            <person name="Li Y."/>
            <person name="Tanoue T."/>
            <person name="Takei H."/>
            <person name="Nittono H."/>
            <person name="Narushima S."/>
            <person name="Irie J."/>
            <person name="Itoh H."/>
            <person name="Moriya K."/>
            <person name="Sugiura Y."/>
            <person name="Suematsu M."/>
            <person name="Moritoki N."/>
            <person name="Shibata S."/>
            <person name="Littman R.D."/>
            <person name="Fischbach A.M."/>
            <person name="Uwamino Y."/>
            <person name="Inoue T."/>
            <person name="Honda A."/>
            <person name="Hattori M."/>
            <person name="Murai T."/>
            <person name="Xavier J.R."/>
            <person name="Hirose N."/>
            <person name="Honda K."/>
        </authorList>
    </citation>
    <scope>NUCLEOTIDE SEQUENCE</scope>
    <source>
        <strain evidence="2">CE91-St3</strain>
    </source>
</reference>
<keyword evidence="1" id="KW-1133">Transmembrane helix</keyword>
<gene>
    <name evidence="2" type="ORF">CE91St3_32020</name>
</gene>
<dbReference type="RefSeq" id="WP_122298307.1">
    <property type="nucleotide sequence ID" value="NZ_BQNZ01000003.1"/>
</dbReference>
<organism evidence="2 3">
    <name type="scientific">Parabacteroides merdae</name>
    <dbReference type="NCBI Taxonomy" id="46503"/>
    <lineage>
        <taxon>Bacteria</taxon>
        <taxon>Pseudomonadati</taxon>
        <taxon>Bacteroidota</taxon>
        <taxon>Bacteroidia</taxon>
        <taxon>Bacteroidales</taxon>
        <taxon>Tannerellaceae</taxon>
        <taxon>Parabacteroides</taxon>
    </lineage>
</organism>
<protein>
    <submittedName>
        <fullName evidence="2">Uncharacterized protein</fullName>
    </submittedName>
</protein>
<proteinExistence type="predicted"/>
<keyword evidence="1" id="KW-0472">Membrane</keyword>
<comment type="caution">
    <text evidence="2">The sequence shown here is derived from an EMBL/GenBank/DDBJ whole genome shotgun (WGS) entry which is preliminary data.</text>
</comment>
<name>A0AA37NZN3_9BACT</name>
<evidence type="ECO:0000313" key="2">
    <source>
        <dbReference type="EMBL" id="GKH73339.1"/>
    </source>
</evidence>
<evidence type="ECO:0000256" key="1">
    <source>
        <dbReference type="SAM" id="Phobius"/>
    </source>
</evidence>
<dbReference type="AlphaFoldDB" id="A0AA37NZN3"/>
<dbReference type="EMBL" id="BQNZ01000003">
    <property type="protein sequence ID" value="GKH73339.1"/>
    <property type="molecule type" value="Genomic_DNA"/>
</dbReference>
<evidence type="ECO:0000313" key="3">
    <source>
        <dbReference type="Proteomes" id="UP001055114"/>
    </source>
</evidence>
<keyword evidence="1" id="KW-0812">Transmembrane</keyword>
<sequence>MGLLGLKRKRSPEEQKEYEKKVFETTRDMTVAITEKVFRFTHIDKGIQRLQLITERYPRVTVALMGGTMTAILLYFIALGNRPSPDSTDPLALDSVAGRVMGFSSGYGEVFKTNTPKDFVEQVVREMKIDTVRYRTDSLYRIETNREFIIRYGKFDESVIRPPEKVDSVMLTTK</sequence>
<accession>A0AA37NZN3</accession>